<dbReference type="AlphaFoldDB" id="A0A1I6U2K7"/>
<name>A0A1I6U2K7_9BACL</name>
<dbReference type="EMBL" id="FPAA01000013">
    <property type="protein sequence ID" value="SFS95652.1"/>
    <property type="molecule type" value="Genomic_DNA"/>
</dbReference>
<keyword evidence="1" id="KW-0472">Membrane</keyword>
<feature type="transmembrane region" description="Helical" evidence="1">
    <location>
        <begin position="9"/>
        <end position="31"/>
    </location>
</feature>
<keyword evidence="1" id="KW-1133">Transmembrane helix</keyword>
<evidence type="ECO:0000313" key="2">
    <source>
        <dbReference type="EMBL" id="SFS95652.1"/>
    </source>
</evidence>
<gene>
    <name evidence="2" type="ORF">SAMN05444972_11315</name>
</gene>
<keyword evidence="1" id="KW-0812">Transmembrane</keyword>
<keyword evidence="3" id="KW-1185">Reference proteome</keyword>
<dbReference type="RefSeq" id="WP_091838799.1">
    <property type="nucleotide sequence ID" value="NZ_FPAA01000013.1"/>
</dbReference>
<evidence type="ECO:0000313" key="3">
    <source>
        <dbReference type="Proteomes" id="UP000198660"/>
    </source>
</evidence>
<sequence>MKRSLSSNLILSSTISIAIFPLYTIACLFYYSFTTNGQKDFIFKTVHVSANSNTKQLAFSFSPTYFLVIIGVFLISFIVIGLIQKILPTKPDQTNSK</sequence>
<dbReference type="Proteomes" id="UP000198660">
    <property type="component" value="Unassembled WGS sequence"/>
</dbReference>
<feature type="transmembrane region" description="Helical" evidence="1">
    <location>
        <begin position="64"/>
        <end position="83"/>
    </location>
</feature>
<proteinExistence type="predicted"/>
<organism evidence="2 3">
    <name type="scientific">Marininema halotolerans</name>
    <dbReference type="NCBI Taxonomy" id="1155944"/>
    <lineage>
        <taxon>Bacteria</taxon>
        <taxon>Bacillati</taxon>
        <taxon>Bacillota</taxon>
        <taxon>Bacilli</taxon>
        <taxon>Bacillales</taxon>
        <taxon>Thermoactinomycetaceae</taxon>
        <taxon>Marininema</taxon>
    </lineage>
</organism>
<protein>
    <submittedName>
        <fullName evidence="2">Uncharacterized protein</fullName>
    </submittedName>
</protein>
<evidence type="ECO:0000256" key="1">
    <source>
        <dbReference type="SAM" id="Phobius"/>
    </source>
</evidence>
<reference evidence="3" key="1">
    <citation type="submission" date="2016-10" db="EMBL/GenBank/DDBJ databases">
        <authorList>
            <person name="Varghese N."/>
            <person name="Submissions S."/>
        </authorList>
    </citation>
    <scope>NUCLEOTIDE SEQUENCE [LARGE SCALE GENOMIC DNA]</scope>
    <source>
        <strain evidence="3">DSM 45789</strain>
    </source>
</reference>
<accession>A0A1I6U2K7</accession>